<dbReference type="WBParaSite" id="SCUD_0001830101-mRNA-1">
    <property type="protein sequence ID" value="SCUD_0001830101-mRNA-1"/>
    <property type="gene ID" value="SCUD_0001830101"/>
</dbReference>
<proteinExistence type="predicted"/>
<organism evidence="1">
    <name type="scientific">Schistosoma curassoni</name>
    <dbReference type="NCBI Taxonomy" id="6186"/>
    <lineage>
        <taxon>Eukaryota</taxon>
        <taxon>Metazoa</taxon>
        <taxon>Spiralia</taxon>
        <taxon>Lophotrochozoa</taxon>
        <taxon>Platyhelminthes</taxon>
        <taxon>Trematoda</taxon>
        <taxon>Digenea</taxon>
        <taxon>Strigeidida</taxon>
        <taxon>Schistosomatoidea</taxon>
        <taxon>Schistosomatidae</taxon>
        <taxon>Schistosoma</taxon>
    </lineage>
</organism>
<accession>A0A183KTA8</accession>
<name>A0A183KTA8_9TREM</name>
<reference evidence="1" key="1">
    <citation type="submission" date="2016-06" db="UniProtKB">
        <authorList>
            <consortium name="WormBaseParasite"/>
        </authorList>
    </citation>
    <scope>IDENTIFICATION</scope>
</reference>
<evidence type="ECO:0000313" key="1">
    <source>
        <dbReference type="WBParaSite" id="SCUD_0001830101-mRNA-1"/>
    </source>
</evidence>
<sequence>MPQVLTVFVVVGKNELVSELQVSIEKEETDSRVLEVVGSLFCITSMSEVRFFSLRQ</sequence>
<dbReference type="AlphaFoldDB" id="A0A183KTA8"/>
<protein>
    <submittedName>
        <fullName evidence="1">Uncharacterized protein</fullName>
    </submittedName>
</protein>